<keyword evidence="4" id="KW-0808">Transferase</keyword>
<evidence type="ECO:0000256" key="5">
    <source>
        <dbReference type="ARBA" id="ARBA00022695"/>
    </source>
</evidence>
<evidence type="ECO:0000256" key="10">
    <source>
        <dbReference type="ARBA" id="ARBA00024221"/>
    </source>
</evidence>
<sequence length="399" mass="44682">MAEVQPTEVYRKDPHGGSEGANDELDSQKIVRVWCDGCYDMVHFGHANSLRQAKALGDYLIVGVHTDEEITEHKGPPVFNEQERYAMVRGIKWVDEIVEGAPYVTTIETLDKYGCDFCAHGNDITTTADGHDTYQAVKDAGRYKEVERTQGVSTTDLVNRMLQRTKTDAGKSDDEGFSLDEDSHPEATCTFMPPVTHSPWTGDSQFLQTTRKIHLFADTKEPPAGAKIIYTAGSFDVFHPGHLQFLKAARALGDYLIVGLHPDNVVSTYKGSKYPIMNLQERLLSVLACRHVDDVVIGAPYKISPELLDHFNVSVVVHGSRTPINLDPFTGEDPYQEAKNRSLFIQVDSGSELTTETVVRRIVANRQLYEERNKKKEQKELAIFEALKNQTERSEAASY</sequence>
<dbReference type="CDD" id="cd02174">
    <property type="entry name" value="CCT"/>
    <property type="match status" value="1"/>
</dbReference>
<keyword evidence="7" id="KW-0594">Phospholipid biosynthesis</keyword>
<gene>
    <name evidence="15" type="ORF">ODALV1_LOCUS10557</name>
</gene>
<evidence type="ECO:0000256" key="1">
    <source>
        <dbReference type="ARBA" id="ARBA00005189"/>
    </source>
</evidence>
<dbReference type="InterPro" id="IPR014729">
    <property type="entry name" value="Rossmann-like_a/b/a_fold"/>
</dbReference>
<keyword evidence="8" id="KW-1208">Phospholipid metabolism</keyword>
<keyword evidence="3" id="KW-0444">Lipid biosynthesis</keyword>
<evidence type="ECO:0000256" key="13">
    <source>
        <dbReference type="SAM" id="MobiDB-lite"/>
    </source>
</evidence>
<comment type="similarity">
    <text evidence="2">Belongs to the cytidylyltransferase family.</text>
</comment>
<evidence type="ECO:0000256" key="7">
    <source>
        <dbReference type="ARBA" id="ARBA00023209"/>
    </source>
</evidence>
<feature type="domain" description="Cytidyltransferase-like" evidence="14">
    <location>
        <begin position="230"/>
        <end position="338"/>
    </location>
</feature>
<dbReference type="InterPro" id="IPR041723">
    <property type="entry name" value="CCT"/>
</dbReference>
<dbReference type="Proteomes" id="UP001642540">
    <property type="component" value="Unassembled WGS sequence"/>
</dbReference>
<dbReference type="PANTHER" id="PTHR45780:SF2">
    <property type="entry name" value="ETHANOLAMINE-PHOSPHATE CYTIDYLYLTRANSFERASE"/>
    <property type="match status" value="1"/>
</dbReference>
<comment type="pathway">
    <text evidence="9">Phospholipid metabolism; phosphatidylethanolamine biosynthesis; phosphatidylethanolamine from ethanolamine: step 2/3.</text>
</comment>
<keyword evidence="16" id="KW-1185">Reference proteome</keyword>
<evidence type="ECO:0000256" key="4">
    <source>
        <dbReference type="ARBA" id="ARBA00022679"/>
    </source>
</evidence>
<feature type="domain" description="Cytidyltransferase-like" evidence="14">
    <location>
        <begin position="34"/>
        <end position="159"/>
    </location>
</feature>
<reference evidence="15 16" key="1">
    <citation type="submission" date="2024-08" db="EMBL/GenBank/DDBJ databases">
        <authorList>
            <person name="Cucini C."/>
            <person name="Frati F."/>
        </authorList>
    </citation>
    <scope>NUCLEOTIDE SEQUENCE [LARGE SCALE GENOMIC DNA]</scope>
</reference>
<keyword evidence="12" id="KW-0175">Coiled coil</keyword>
<protein>
    <recommendedName>
        <fullName evidence="10">ethanolamine-phosphate cytidylyltransferase</fullName>
        <ecNumber evidence="10">2.7.7.14</ecNumber>
    </recommendedName>
    <alternativeName>
        <fullName evidence="11">CTP:phosphoethanolamine cytidylyltransferase</fullName>
    </alternativeName>
</protein>
<dbReference type="Gene3D" id="3.40.50.620">
    <property type="entry name" value="HUPs"/>
    <property type="match status" value="2"/>
</dbReference>
<dbReference type="Pfam" id="PF01467">
    <property type="entry name" value="CTP_transf_like"/>
    <property type="match status" value="2"/>
</dbReference>
<feature type="region of interest" description="Disordered" evidence="13">
    <location>
        <begin position="1"/>
        <end position="23"/>
    </location>
</feature>
<name>A0ABP1QL28_9HEXA</name>
<dbReference type="CDD" id="cd02173">
    <property type="entry name" value="ECT"/>
    <property type="match status" value="1"/>
</dbReference>
<feature type="coiled-coil region" evidence="12">
    <location>
        <begin position="359"/>
        <end position="394"/>
    </location>
</feature>
<dbReference type="EMBL" id="CAXLJM020000032">
    <property type="protein sequence ID" value="CAL8100478.1"/>
    <property type="molecule type" value="Genomic_DNA"/>
</dbReference>
<dbReference type="InterPro" id="IPR044608">
    <property type="entry name" value="Ect1/PCYT2"/>
</dbReference>
<comment type="caution">
    <text evidence="15">The sequence shown here is derived from an EMBL/GenBank/DDBJ whole genome shotgun (WGS) entry which is preliminary data.</text>
</comment>
<evidence type="ECO:0000256" key="11">
    <source>
        <dbReference type="ARBA" id="ARBA00031473"/>
    </source>
</evidence>
<dbReference type="EC" id="2.7.7.14" evidence="10"/>
<evidence type="ECO:0000256" key="2">
    <source>
        <dbReference type="ARBA" id="ARBA00010101"/>
    </source>
</evidence>
<evidence type="ECO:0000259" key="14">
    <source>
        <dbReference type="Pfam" id="PF01467"/>
    </source>
</evidence>
<dbReference type="PANTHER" id="PTHR45780">
    <property type="entry name" value="ETHANOLAMINE-PHOSPHATE CYTIDYLYLTRANSFERASE"/>
    <property type="match status" value="1"/>
</dbReference>
<dbReference type="NCBIfam" id="TIGR00125">
    <property type="entry name" value="cyt_tran_rel"/>
    <property type="match status" value="2"/>
</dbReference>
<keyword evidence="6" id="KW-0443">Lipid metabolism</keyword>
<evidence type="ECO:0000256" key="3">
    <source>
        <dbReference type="ARBA" id="ARBA00022516"/>
    </source>
</evidence>
<dbReference type="SUPFAM" id="SSF52374">
    <property type="entry name" value="Nucleotidylyl transferase"/>
    <property type="match status" value="2"/>
</dbReference>
<organism evidence="15 16">
    <name type="scientific">Orchesella dallaii</name>
    <dbReference type="NCBI Taxonomy" id="48710"/>
    <lineage>
        <taxon>Eukaryota</taxon>
        <taxon>Metazoa</taxon>
        <taxon>Ecdysozoa</taxon>
        <taxon>Arthropoda</taxon>
        <taxon>Hexapoda</taxon>
        <taxon>Collembola</taxon>
        <taxon>Entomobryomorpha</taxon>
        <taxon>Entomobryoidea</taxon>
        <taxon>Orchesellidae</taxon>
        <taxon>Orchesellinae</taxon>
        <taxon>Orchesella</taxon>
    </lineage>
</organism>
<evidence type="ECO:0000256" key="12">
    <source>
        <dbReference type="SAM" id="Coils"/>
    </source>
</evidence>
<evidence type="ECO:0000256" key="9">
    <source>
        <dbReference type="ARBA" id="ARBA00024191"/>
    </source>
</evidence>
<keyword evidence="5" id="KW-0548">Nucleotidyltransferase</keyword>
<proteinExistence type="inferred from homology"/>
<evidence type="ECO:0000313" key="15">
    <source>
        <dbReference type="EMBL" id="CAL8100478.1"/>
    </source>
</evidence>
<evidence type="ECO:0000256" key="6">
    <source>
        <dbReference type="ARBA" id="ARBA00023098"/>
    </source>
</evidence>
<dbReference type="InterPro" id="IPR004821">
    <property type="entry name" value="Cyt_trans-like"/>
</dbReference>
<evidence type="ECO:0000256" key="8">
    <source>
        <dbReference type="ARBA" id="ARBA00023264"/>
    </source>
</evidence>
<evidence type="ECO:0000313" key="16">
    <source>
        <dbReference type="Proteomes" id="UP001642540"/>
    </source>
</evidence>
<comment type="pathway">
    <text evidence="1">Lipid metabolism.</text>
</comment>
<accession>A0ABP1QL28</accession>